<name>A0A0N4Y8U2_NIPBR</name>
<feature type="region of interest" description="Disordered" evidence="1">
    <location>
        <begin position="74"/>
        <end position="99"/>
    </location>
</feature>
<evidence type="ECO:0000313" key="3">
    <source>
        <dbReference type="Proteomes" id="UP000271162"/>
    </source>
</evidence>
<gene>
    <name evidence="2" type="ORF">NBR_LOCUS12672</name>
</gene>
<dbReference type="EMBL" id="UYSL01020823">
    <property type="protein sequence ID" value="VDL76261.1"/>
    <property type="molecule type" value="Genomic_DNA"/>
</dbReference>
<accession>A0A0N4Y8U2</accession>
<reference evidence="2 3" key="2">
    <citation type="submission" date="2018-11" db="EMBL/GenBank/DDBJ databases">
        <authorList>
            <consortium name="Pathogen Informatics"/>
        </authorList>
    </citation>
    <scope>NUCLEOTIDE SEQUENCE [LARGE SCALE GENOMIC DNA]</scope>
</reference>
<feature type="compositionally biased region" description="Acidic residues" evidence="1">
    <location>
        <begin position="83"/>
        <end position="99"/>
    </location>
</feature>
<organism evidence="4">
    <name type="scientific">Nippostrongylus brasiliensis</name>
    <name type="common">Rat hookworm</name>
    <dbReference type="NCBI Taxonomy" id="27835"/>
    <lineage>
        <taxon>Eukaryota</taxon>
        <taxon>Metazoa</taxon>
        <taxon>Ecdysozoa</taxon>
        <taxon>Nematoda</taxon>
        <taxon>Chromadorea</taxon>
        <taxon>Rhabditida</taxon>
        <taxon>Rhabditina</taxon>
        <taxon>Rhabditomorpha</taxon>
        <taxon>Strongyloidea</taxon>
        <taxon>Heligmosomidae</taxon>
        <taxon>Nippostrongylus</taxon>
    </lineage>
</organism>
<reference evidence="4" key="1">
    <citation type="submission" date="2017-02" db="UniProtKB">
        <authorList>
            <consortium name="WormBaseParasite"/>
        </authorList>
    </citation>
    <scope>IDENTIFICATION</scope>
</reference>
<dbReference type="AlphaFoldDB" id="A0A0N4Y8U2"/>
<proteinExistence type="predicted"/>
<evidence type="ECO:0000313" key="4">
    <source>
        <dbReference type="WBParaSite" id="NBR_0001267101-mRNA-1"/>
    </source>
</evidence>
<keyword evidence="3" id="KW-1185">Reference proteome</keyword>
<dbReference type="Proteomes" id="UP000271162">
    <property type="component" value="Unassembled WGS sequence"/>
</dbReference>
<evidence type="ECO:0000256" key="1">
    <source>
        <dbReference type="SAM" id="MobiDB-lite"/>
    </source>
</evidence>
<protein>
    <submittedName>
        <fullName evidence="4">Ovule protein</fullName>
    </submittedName>
</protein>
<dbReference type="WBParaSite" id="NBR_0001267101-mRNA-1">
    <property type="protein sequence ID" value="NBR_0001267101-mRNA-1"/>
    <property type="gene ID" value="NBR_0001267101"/>
</dbReference>
<evidence type="ECO:0000313" key="2">
    <source>
        <dbReference type="EMBL" id="VDL76261.1"/>
    </source>
</evidence>
<sequence length="99" mass="11578">MLTDYYASMDSDVHSLSTEIQALKSMLFMLEKEYILKKTTIEAEMGAALYIQKEAVESIRNNGLHNEEDFKEWFRNMNHHPEEDSDEGEQDGEEYDAHN</sequence>